<dbReference type="EMBL" id="LAZR01013971">
    <property type="protein sequence ID" value="KKM19508.1"/>
    <property type="molecule type" value="Genomic_DNA"/>
</dbReference>
<organism evidence="1">
    <name type="scientific">marine sediment metagenome</name>
    <dbReference type="NCBI Taxonomy" id="412755"/>
    <lineage>
        <taxon>unclassified sequences</taxon>
        <taxon>metagenomes</taxon>
        <taxon>ecological metagenomes</taxon>
    </lineage>
</organism>
<dbReference type="AlphaFoldDB" id="A0A0F9KBQ5"/>
<accession>A0A0F9KBQ5</accession>
<gene>
    <name evidence="1" type="ORF">LCGC14_1654960</name>
</gene>
<proteinExistence type="predicted"/>
<protein>
    <submittedName>
        <fullName evidence="1">Uncharacterized protein</fullName>
    </submittedName>
</protein>
<comment type="caution">
    <text evidence="1">The sequence shown here is derived from an EMBL/GenBank/DDBJ whole genome shotgun (WGS) entry which is preliminary data.</text>
</comment>
<name>A0A0F9KBQ5_9ZZZZ</name>
<sequence>MWCRFNAALHSRPTEQLGLVYLCDNMYGIAGNSVRALV</sequence>
<evidence type="ECO:0000313" key="1">
    <source>
        <dbReference type="EMBL" id="KKM19508.1"/>
    </source>
</evidence>
<reference evidence="1" key="1">
    <citation type="journal article" date="2015" name="Nature">
        <title>Complex archaea that bridge the gap between prokaryotes and eukaryotes.</title>
        <authorList>
            <person name="Spang A."/>
            <person name="Saw J.H."/>
            <person name="Jorgensen S.L."/>
            <person name="Zaremba-Niedzwiedzka K."/>
            <person name="Martijn J."/>
            <person name="Lind A.E."/>
            <person name="van Eijk R."/>
            <person name="Schleper C."/>
            <person name="Guy L."/>
            <person name="Ettema T.J."/>
        </authorList>
    </citation>
    <scope>NUCLEOTIDE SEQUENCE</scope>
</reference>